<dbReference type="PROSITE" id="PS00018">
    <property type="entry name" value="EF_HAND_1"/>
    <property type="match status" value="1"/>
</dbReference>
<evidence type="ECO:0000313" key="2">
    <source>
        <dbReference type="Proteomes" id="UP000663869"/>
    </source>
</evidence>
<dbReference type="InterPro" id="IPR018247">
    <property type="entry name" value="EF_Hand_1_Ca_BS"/>
</dbReference>
<organism evidence="1 2">
    <name type="scientific">Rotaria socialis</name>
    <dbReference type="NCBI Taxonomy" id="392032"/>
    <lineage>
        <taxon>Eukaryota</taxon>
        <taxon>Metazoa</taxon>
        <taxon>Spiralia</taxon>
        <taxon>Gnathifera</taxon>
        <taxon>Rotifera</taxon>
        <taxon>Eurotatoria</taxon>
        <taxon>Bdelloidea</taxon>
        <taxon>Philodinida</taxon>
        <taxon>Philodinidae</taxon>
        <taxon>Rotaria</taxon>
    </lineage>
</organism>
<comment type="caution">
    <text evidence="1">The sequence shown here is derived from an EMBL/GenBank/DDBJ whole genome shotgun (WGS) entry which is preliminary data.</text>
</comment>
<gene>
    <name evidence="1" type="ORF">FME351_LOCUS4799</name>
</gene>
<accession>A0A817WD37</accession>
<sequence length="288" mass="31079">MHVSTNMSNYEYSSYSSSSSAGDSAGDFDATKAIIQASRCQSKCDAFDADADPNIDFDVVAVNQSAGLYVDANPDIICRPTAGAVQTYIQNIKPLIFHERLPRPPVAQTSQIVIRNLPASPEPPGSVIIERTPATPYQPLVIKRKTIVQRVDADKKYFKPRNIIIQYEHLQVRVVQQFQRYGAQWLDVHMLLQQVRVAGVVEDISPPTDGVVSTVGLSSSFSQESSFGSNGSVSVVELTNLLGGSGFTGVGFDNSLAEGTAVTVNSADKNKGGLIAANEFKQFYQGGL</sequence>
<proteinExistence type="predicted"/>
<evidence type="ECO:0000313" key="1">
    <source>
        <dbReference type="EMBL" id="CAF3354244.1"/>
    </source>
</evidence>
<name>A0A817WD37_9BILA</name>
<reference evidence="1" key="1">
    <citation type="submission" date="2021-02" db="EMBL/GenBank/DDBJ databases">
        <authorList>
            <person name="Nowell W R."/>
        </authorList>
    </citation>
    <scope>NUCLEOTIDE SEQUENCE</scope>
</reference>
<dbReference type="Proteomes" id="UP000663869">
    <property type="component" value="Unassembled WGS sequence"/>
</dbReference>
<dbReference type="EMBL" id="CAJNYU010000369">
    <property type="protein sequence ID" value="CAF3354244.1"/>
    <property type="molecule type" value="Genomic_DNA"/>
</dbReference>
<protein>
    <submittedName>
        <fullName evidence="1">Uncharacterized protein</fullName>
    </submittedName>
</protein>
<dbReference type="AlphaFoldDB" id="A0A817WD37"/>